<sequence>MIRITSGGSRHLVYYGQPTILLIQSRPVQINSHHFQHPRACDDEVPPYSCGHRGCRHLRPPSKYKSIRSSAARAWGCHGHLPHHCRSSCSQSSHPCRISEFDALVLTWYLKAGDDPNKIASAITATAMKLCSIIACTSPGDVCKCATNPETLKNGTDNMWSVPYYDAEVSSINQGDLKIIIEESTFPRANSLFTREALIKLVAGKKYDMKCGPPWQFRITDALPEIAATTAKDKKNQFTSPDYVGPYHNIPDIIDVTIGTKPNEFARMKLRFEMQGALMRAWGVMDCPATRSAVEDKTKELMPSIEYAFGYYGVFNYEPGYTGSIQCINQNVNEGRYKKSG</sequence>
<comment type="caution">
    <text evidence="1">The sequence shown here is derived from an EMBL/GenBank/DDBJ whole genome shotgun (WGS) entry which is preliminary data.</text>
</comment>
<name>A0A7C8I1U2_9PLEO</name>
<accession>A0A7C8I1U2</accession>
<keyword evidence="2" id="KW-1185">Reference proteome</keyword>
<dbReference type="AlphaFoldDB" id="A0A7C8I1U2"/>
<gene>
    <name evidence="1" type="ORF">BDV95DRAFT_248932</name>
</gene>
<protein>
    <submittedName>
        <fullName evidence="1">Uncharacterized protein</fullName>
    </submittedName>
</protein>
<organism evidence="1 2">
    <name type="scientific">Massariosphaeria phaeospora</name>
    <dbReference type="NCBI Taxonomy" id="100035"/>
    <lineage>
        <taxon>Eukaryota</taxon>
        <taxon>Fungi</taxon>
        <taxon>Dikarya</taxon>
        <taxon>Ascomycota</taxon>
        <taxon>Pezizomycotina</taxon>
        <taxon>Dothideomycetes</taxon>
        <taxon>Pleosporomycetidae</taxon>
        <taxon>Pleosporales</taxon>
        <taxon>Pleosporales incertae sedis</taxon>
        <taxon>Massariosphaeria</taxon>
    </lineage>
</organism>
<evidence type="ECO:0000313" key="1">
    <source>
        <dbReference type="EMBL" id="KAF2865812.1"/>
    </source>
</evidence>
<proteinExistence type="predicted"/>
<dbReference type="EMBL" id="JAADJZ010000031">
    <property type="protein sequence ID" value="KAF2865812.1"/>
    <property type="molecule type" value="Genomic_DNA"/>
</dbReference>
<dbReference type="Proteomes" id="UP000481861">
    <property type="component" value="Unassembled WGS sequence"/>
</dbReference>
<evidence type="ECO:0000313" key="2">
    <source>
        <dbReference type="Proteomes" id="UP000481861"/>
    </source>
</evidence>
<reference evidence="1 2" key="1">
    <citation type="submission" date="2020-01" db="EMBL/GenBank/DDBJ databases">
        <authorList>
            <consortium name="DOE Joint Genome Institute"/>
            <person name="Haridas S."/>
            <person name="Albert R."/>
            <person name="Binder M."/>
            <person name="Bloem J."/>
            <person name="Labutti K."/>
            <person name="Salamov A."/>
            <person name="Andreopoulos B."/>
            <person name="Baker S.E."/>
            <person name="Barry K."/>
            <person name="Bills G."/>
            <person name="Bluhm B.H."/>
            <person name="Cannon C."/>
            <person name="Castanera R."/>
            <person name="Culley D.E."/>
            <person name="Daum C."/>
            <person name="Ezra D."/>
            <person name="Gonzalez J.B."/>
            <person name="Henrissat B."/>
            <person name="Kuo A."/>
            <person name="Liang C."/>
            <person name="Lipzen A."/>
            <person name="Lutzoni F."/>
            <person name="Magnuson J."/>
            <person name="Mondo S."/>
            <person name="Nolan M."/>
            <person name="Ohm R."/>
            <person name="Pangilinan J."/>
            <person name="Park H.-J.H."/>
            <person name="Ramirez L."/>
            <person name="Alfaro M."/>
            <person name="Sun H."/>
            <person name="Tritt A."/>
            <person name="Yoshinaga Y."/>
            <person name="Zwiers L.-H.L."/>
            <person name="Turgeon B.G."/>
            <person name="Goodwin S.B."/>
            <person name="Spatafora J.W."/>
            <person name="Crous P.W."/>
            <person name="Grigoriev I.V."/>
        </authorList>
    </citation>
    <scope>NUCLEOTIDE SEQUENCE [LARGE SCALE GENOMIC DNA]</scope>
    <source>
        <strain evidence="1 2">CBS 611.86</strain>
    </source>
</reference>